<evidence type="ECO:0000259" key="1">
    <source>
        <dbReference type="PROSITE" id="PS51352"/>
    </source>
</evidence>
<protein>
    <submittedName>
        <fullName evidence="2">Co-chaperone YbbN</fullName>
    </submittedName>
</protein>
<sequence length="303" mass="34057">MKQRRSPPCKEQTDKRESRMSVQNIVNITEANLQQTLEQSMTKPVLFYFWSERSQHCLQLTPVLESLAAQYNGQFILAKLDCDAEPMVASQFGLRAIPTVYLFQNGQPVDGFQGPQPEEAIRALLDKVLPREEELKAQEGMELMQEGKYDEALPLLKEAWQLSKQNSQIGLLLAETQIALHRSEDAEAVLKTVPLQDQDTRYQGLVAQIELLKQAADTPEIQQLQQQVADNPADAALASQLALQLHQVGRNEEALELLFSHLQKDLAAADGQARKMFQEILAALGTGDALASKYRRQLYALLY</sequence>
<proteinExistence type="predicted"/>
<dbReference type="Pfam" id="PF14561">
    <property type="entry name" value="TPR_20"/>
    <property type="match status" value="1"/>
</dbReference>
<dbReference type="InterPro" id="IPR011990">
    <property type="entry name" value="TPR-like_helical_dom_sf"/>
</dbReference>
<dbReference type="GO" id="GO:0045454">
    <property type="term" value="P:cell redox homeostasis"/>
    <property type="evidence" value="ECO:0007669"/>
    <property type="project" value="TreeGrafter"/>
</dbReference>
<dbReference type="EMBL" id="PZPP01000014">
    <property type="protein sequence ID" value="PTM35232.1"/>
    <property type="molecule type" value="Genomic_DNA"/>
</dbReference>
<evidence type="ECO:0000313" key="2">
    <source>
        <dbReference type="EMBL" id="PTM35232.1"/>
    </source>
</evidence>
<dbReference type="Pfam" id="PF14559">
    <property type="entry name" value="TPR_19"/>
    <property type="match status" value="1"/>
</dbReference>
<organism evidence="2 3">
    <name type="scientific">Enterobacter cloacae</name>
    <dbReference type="NCBI Taxonomy" id="550"/>
    <lineage>
        <taxon>Bacteria</taxon>
        <taxon>Pseudomonadati</taxon>
        <taxon>Pseudomonadota</taxon>
        <taxon>Gammaproteobacteria</taxon>
        <taxon>Enterobacterales</taxon>
        <taxon>Enterobacteriaceae</taxon>
        <taxon>Enterobacter</taxon>
        <taxon>Enterobacter cloacae complex</taxon>
    </lineage>
</organism>
<dbReference type="AlphaFoldDB" id="A0A2T4XZ84"/>
<dbReference type="Pfam" id="PF00085">
    <property type="entry name" value="Thioredoxin"/>
    <property type="match status" value="1"/>
</dbReference>
<dbReference type="SUPFAM" id="SSF52833">
    <property type="entry name" value="Thioredoxin-like"/>
    <property type="match status" value="1"/>
</dbReference>
<dbReference type="PANTHER" id="PTHR45663">
    <property type="entry name" value="GEO12009P1"/>
    <property type="match status" value="1"/>
</dbReference>
<dbReference type="Gene3D" id="1.25.40.10">
    <property type="entry name" value="Tetratricopeptide repeat domain"/>
    <property type="match status" value="2"/>
</dbReference>
<dbReference type="OrthoDB" id="9790390at2"/>
<gene>
    <name evidence="2" type="ORF">DA103_15670</name>
</gene>
<dbReference type="PROSITE" id="PS51352">
    <property type="entry name" value="THIOREDOXIN_2"/>
    <property type="match status" value="1"/>
</dbReference>
<dbReference type="GO" id="GO:0015035">
    <property type="term" value="F:protein-disulfide reductase activity"/>
    <property type="evidence" value="ECO:0007669"/>
    <property type="project" value="TreeGrafter"/>
</dbReference>
<dbReference type="SUPFAM" id="SSF48452">
    <property type="entry name" value="TPR-like"/>
    <property type="match status" value="1"/>
</dbReference>
<dbReference type="GO" id="GO:0006950">
    <property type="term" value="P:response to stress"/>
    <property type="evidence" value="ECO:0007669"/>
    <property type="project" value="UniProtKB-ARBA"/>
</dbReference>
<feature type="domain" description="Thioredoxin" evidence="1">
    <location>
        <begin position="1"/>
        <end position="130"/>
    </location>
</feature>
<dbReference type="InterPro" id="IPR013766">
    <property type="entry name" value="Thioredoxin_domain"/>
</dbReference>
<dbReference type="GO" id="GO:0005829">
    <property type="term" value="C:cytosol"/>
    <property type="evidence" value="ECO:0007669"/>
    <property type="project" value="TreeGrafter"/>
</dbReference>
<dbReference type="CDD" id="cd02956">
    <property type="entry name" value="ybbN"/>
    <property type="match status" value="1"/>
</dbReference>
<comment type="caution">
    <text evidence="2">The sequence shown here is derived from an EMBL/GenBank/DDBJ whole genome shotgun (WGS) entry which is preliminary data.</text>
</comment>
<evidence type="ECO:0000313" key="3">
    <source>
        <dbReference type="Proteomes" id="UP000241614"/>
    </source>
</evidence>
<name>A0A2T4XZ84_ENTCL</name>
<dbReference type="PANTHER" id="PTHR45663:SF11">
    <property type="entry name" value="GEO12009P1"/>
    <property type="match status" value="1"/>
</dbReference>
<dbReference type="InterPro" id="IPR036249">
    <property type="entry name" value="Thioredoxin-like_sf"/>
</dbReference>
<reference evidence="2 3" key="1">
    <citation type="submission" date="2018-04" db="EMBL/GenBank/DDBJ databases">
        <title>Genome sequencing reveals highly heavy metal resistance and biotechnology application of the novel Enterobacter cloacae amazonensis isolated from wastewater river in Manaus - Amazonas.</title>
        <authorList>
            <person name="Astolfi M.C.T."/>
            <person name="Carvalho E.B.D.S."/>
            <person name="Lacerda L.B."/>
            <person name="Pinto M.V."/>
            <person name="Nogueira V.B."/>
            <person name="Barros A.M."/>
            <person name="Astolfi-Filho S."/>
        </authorList>
    </citation>
    <scope>NUCLEOTIDE SEQUENCE [LARGE SCALE GENOMIC DNA]</scope>
    <source>
        <strain evidence="3">amazonensis</strain>
    </source>
</reference>
<accession>A0A2T4XZ84</accession>
<dbReference type="Gene3D" id="3.40.30.10">
    <property type="entry name" value="Glutaredoxin"/>
    <property type="match status" value="1"/>
</dbReference>
<dbReference type="Proteomes" id="UP000241614">
    <property type="component" value="Unassembled WGS sequence"/>
</dbReference>